<organism evidence="1 2">
    <name type="scientific">Xenorhabdus innexi</name>
    <dbReference type="NCBI Taxonomy" id="290109"/>
    <lineage>
        <taxon>Bacteria</taxon>
        <taxon>Pseudomonadati</taxon>
        <taxon>Pseudomonadota</taxon>
        <taxon>Gammaproteobacteria</taxon>
        <taxon>Enterobacterales</taxon>
        <taxon>Morganellaceae</taxon>
        <taxon>Xenorhabdus</taxon>
    </lineage>
</organism>
<dbReference type="Proteomes" id="UP000196435">
    <property type="component" value="Unassembled WGS sequence"/>
</dbReference>
<reference evidence="2" key="1">
    <citation type="submission" date="2016-12" db="EMBL/GenBank/DDBJ databases">
        <authorList>
            <person name="Gaudriault S."/>
        </authorList>
    </citation>
    <scope>NUCLEOTIDE SEQUENCE [LARGE SCALE GENOMIC DNA]</scope>
    <source>
        <strain evidence="2">HGB1681 (deposited as PTA-6826 in the American Type Culture Collection)</strain>
    </source>
</reference>
<dbReference type="EMBL" id="FTLG01000236">
    <property type="protein sequence ID" value="SIP74966.1"/>
    <property type="molecule type" value="Genomic_DNA"/>
</dbReference>
<proteinExistence type="predicted"/>
<protein>
    <submittedName>
        <fullName evidence="1">Uncharacterized protein</fullName>
    </submittedName>
</protein>
<gene>
    <name evidence="1" type="ORF">XIS1_90006</name>
</gene>
<evidence type="ECO:0000313" key="1">
    <source>
        <dbReference type="EMBL" id="SIP74966.1"/>
    </source>
</evidence>
<evidence type="ECO:0000313" key="2">
    <source>
        <dbReference type="Proteomes" id="UP000196435"/>
    </source>
</evidence>
<dbReference type="AlphaFoldDB" id="A0A1N6N1K6"/>
<name>A0A1N6N1K6_9GAMM</name>
<accession>A0A1N6N1K6</accession>
<sequence>MLEREIQSSTYHLIIYHIEFILRILISTKAVYSIKPPIFNI</sequence>